<dbReference type="Proteomes" id="UP000310353">
    <property type="component" value="Unassembled WGS sequence"/>
</dbReference>
<keyword evidence="6" id="KW-0255">Endonuclease</keyword>
<dbReference type="CDD" id="cd00085">
    <property type="entry name" value="HNHc"/>
    <property type="match status" value="1"/>
</dbReference>
<dbReference type="AlphaFoldDB" id="A0A4U7BGM5"/>
<dbReference type="InterPro" id="IPR003615">
    <property type="entry name" value="HNH_nuc"/>
</dbReference>
<organism evidence="6 7">
    <name type="scientific">Campylobacter aviculae</name>
    <dbReference type="NCBI Taxonomy" id="2510190"/>
    <lineage>
        <taxon>Bacteria</taxon>
        <taxon>Pseudomonadati</taxon>
        <taxon>Campylobacterota</taxon>
        <taxon>Epsilonproteobacteria</taxon>
        <taxon>Campylobacterales</taxon>
        <taxon>Campylobacteraceae</taxon>
        <taxon>Campylobacter</taxon>
    </lineage>
</organism>
<accession>A0A4U7BGM5</accession>
<keyword evidence="1" id="KW-0540">Nuclease</keyword>
<proteinExistence type="inferred from homology"/>
<evidence type="ECO:0000256" key="1">
    <source>
        <dbReference type="ARBA" id="ARBA00022722"/>
    </source>
</evidence>
<comment type="caution">
    <text evidence="6">The sequence shown here is derived from an EMBL/GenBank/DDBJ whole genome shotgun (WGS) entry which is preliminary data.</text>
</comment>
<protein>
    <recommendedName>
        <fullName evidence="4">Putative HNH nuclease YajD</fullName>
    </recommendedName>
</protein>
<dbReference type="PANTHER" id="PTHR41286:SF1">
    <property type="entry name" value="HNH NUCLEASE YAJD-RELATED"/>
    <property type="match status" value="1"/>
</dbReference>
<dbReference type="EMBL" id="NXMA01000023">
    <property type="protein sequence ID" value="TKX29125.1"/>
    <property type="molecule type" value="Genomic_DNA"/>
</dbReference>
<dbReference type="Pfam" id="PF01844">
    <property type="entry name" value="HNH"/>
    <property type="match status" value="1"/>
</dbReference>
<feature type="domain" description="HNH nuclease" evidence="5">
    <location>
        <begin position="55"/>
        <end position="104"/>
    </location>
</feature>
<evidence type="ECO:0000256" key="4">
    <source>
        <dbReference type="ARBA" id="ARBA00040194"/>
    </source>
</evidence>
<reference evidence="6 7" key="1">
    <citation type="submission" date="2018-05" db="EMBL/GenBank/DDBJ databases">
        <title>Novel Campyloabacter and Helicobacter Species and Strains.</title>
        <authorList>
            <person name="Mannion A.J."/>
            <person name="Shen Z."/>
            <person name="Fox J.G."/>
        </authorList>
    </citation>
    <scope>NUCLEOTIDE SEQUENCE [LARGE SCALE GENOMIC DNA]</scope>
    <source>
        <strain evidence="7">MIT17-670</strain>
    </source>
</reference>
<dbReference type="InterPro" id="IPR002711">
    <property type="entry name" value="HNH"/>
</dbReference>
<evidence type="ECO:0000256" key="3">
    <source>
        <dbReference type="ARBA" id="ARBA00038412"/>
    </source>
</evidence>
<dbReference type="GO" id="GO:0003676">
    <property type="term" value="F:nucleic acid binding"/>
    <property type="evidence" value="ECO:0007669"/>
    <property type="project" value="InterPro"/>
</dbReference>
<keyword evidence="7" id="KW-1185">Reference proteome</keyword>
<dbReference type="GO" id="GO:0004519">
    <property type="term" value="F:endonuclease activity"/>
    <property type="evidence" value="ECO:0007669"/>
    <property type="project" value="UniProtKB-KW"/>
</dbReference>
<evidence type="ECO:0000256" key="2">
    <source>
        <dbReference type="ARBA" id="ARBA00022801"/>
    </source>
</evidence>
<comment type="similarity">
    <text evidence="3">Belongs to the HNH nuclease family.</text>
</comment>
<dbReference type="Gene3D" id="1.10.30.50">
    <property type="match status" value="1"/>
</dbReference>
<sequence length="113" mass="13368">MIAYKLCKCGKRIETHIRKCEECNKAYKKTINKNYDLFKRNKESAKFYNSSEWRKLRSIFINKNPFCFHCGKLAEIVDHIIPIRQGGDKLNQNNLQSLCIKCHNEKTKKELKG</sequence>
<keyword evidence="2" id="KW-0378">Hydrolase</keyword>
<dbReference type="GO" id="GO:0016787">
    <property type="term" value="F:hydrolase activity"/>
    <property type="evidence" value="ECO:0007669"/>
    <property type="project" value="UniProtKB-KW"/>
</dbReference>
<evidence type="ECO:0000313" key="7">
    <source>
        <dbReference type="Proteomes" id="UP000310353"/>
    </source>
</evidence>
<dbReference type="SMART" id="SM00507">
    <property type="entry name" value="HNHc"/>
    <property type="match status" value="1"/>
</dbReference>
<dbReference type="GO" id="GO:0008270">
    <property type="term" value="F:zinc ion binding"/>
    <property type="evidence" value="ECO:0007669"/>
    <property type="project" value="InterPro"/>
</dbReference>
<gene>
    <name evidence="6" type="ORF">CQA76_08485</name>
</gene>
<dbReference type="PANTHER" id="PTHR41286">
    <property type="entry name" value="HNH NUCLEASE YAJD-RELATED"/>
    <property type="match status" value="1"/>
</dbReference>
<dbReference type="GO" id="GO:0005829">
    <property type="term" value="C:cytosol"/>
    <property type="evidence" value="ECO:0007669"/>
    <property type="project" value="TreeGrafter"/>
</dbReference>
<evidence type="ECO:0000313" key="6">
    <source>
        <dbReference type="EMBL" id="TKX29125.1"/>
    </source>
</evidence>
<evidence type="ECO:0000259" key="5">
    <source>
        <dbReference type="SMART" id="SM00507"/>
    </source>
</evidence>
<name>A0A4U7BGM5_9BACT</name>
<dbReference type="RefSeq" id="WP_137622950.1">
    <property type="nucleotide sequence ID" value="NZ_NXMA01000023.1"/>
</dbReference>
<dbReference type="OrthoDB" id="5292295at2"/>